<comment type="subcellular location">
    <subcellularLocation>
        <location evidence="1">Membrane</location>
        <topology evidence="1">Multi-pass membrane protein</topology>
    </subcellularLocation>
</comment>
<reference evidence="7" key="2">
    <citation type="submission" date="2023-06" db="EMBL/GenBank/DDBJ databases">
        <authorList>
            <person name="Ma L."/>
            <person name="Liu K.-W."/>
            <person name="Li Z."/>
            <person name="Hsiao Y.-Y."/>
            <person name="Qi Y."/>
            <person name="Fu T."/>
            <person name="Tang G."/>
            <person name="Zhang D."/>
            <person name="Sun W.-H."/>
            <person name="Liu D.-K."/>
            <person name="Li Y."/>
            <person name="Chen G.-Z."/>
            <person name="Liu X.-D."/>
            <person name="Liao X.-Y."/>
            <person name="Jiang Y.-T."/>
            <person name="Yu X."/>
            <person name="Hao Y."/>
            <person name="Huang J."/>
            <person name="Zhao X.-W."/>
            <person name="Ke S."/>
            <person name="Chen Y.-Y."/>
            <person name="Wu W.-L."/>
            <person name="Hsu J.-L."/>
            <person name="Lin Y.-F."/>
            <person name="Huang M.-D."/>
            <person name="Li C.-Y."/>
            <person name="Huang L."/>
            <person name="Wang Z.-W."/>
            <person name="Zhao X."/>
            <person name="Zhong W.-Y."/>
            <person name="Peng D.-H."/>
            <person name="Ahmad S."/>
            <person name="Lan S."/>
            <person name="Zhang J.-S."/>
            <person name="Tsai W.-C."/>
            <person name="Van De Peer Y."/>
            <person name="Liu Z.-J."/>
        </authorList>
    </citation>
    <scope>NUCLEOTIDE SEQUENCE</scope>
    <source>
        <strain evidence="7">SCP</strain>
        <tissue evidence="7">Leaves</tissue>
    </source>
</reference>
<organism evidence="7 8">
    <name type="scientific">Acorus gramineus</name>
    <name type="common">Dwarf sweet flag</name>
    <dbReference type="NCBI Taxonomy" id="55184"/>
    <lineage>
        <taxon>Eukaryota</taxon>
        <taxon>Viridiplantae</taxon>
        <taxon>Streptophyta</taxon>
        <taxon>Embryophyta</taxon>
        <taxon>Tracheophyta</taxon>
        <taxon>Spermatophyta</taxon>
        <taxon>Magnoliopsida</taxon>
        <taxon>Liliopsida</taxon>
        <taxon>Acoraceae</taxon>
        <taxon>Acorus</taxon>
    </lineage>
</organism>
<proteinExistence type="inferred from homology"/>
<evidence type="ECO:0000256" key="4">
    <source>
        <dbReference type="ARBA" id="ARBA00022989"/>
    </source>
</evidence>
<dbReference type="Pfam" id="PF00854">
    <property type="entry name" value="PTR2"/>
    <property type="match status" value="1"/>
</dbReference>
<dbReference type="EMBL" id="JAUJYN010000009">
    <property type="protein sequence ID" value="KAK1263180.1"/>
    <property type="molecule type" value="Genomic_DNA"/>
</dbReference>
<dbReference type="Proteomes" id="UP001179952">
    <property type="component" value="Unassembled WGS sequence"/>
</dbReference>
<comment type="caution">
    <text evidence="7">The sequence shown here is derived from an EMBL/GenBank/DDBJ whole genome shotgun (WGS) entry which is preliminary data.</text>
</comment>
<evidence type="ECO:0000256" key="1">
    <source>
        <dbReference type="ARBA" id="ARBA00004141"/>
    </source>
</evidence>
<feature type="transmembrane region" description="Helical" evidence="6">
    <location>
        <begin position="141"/>
        <end position="158"/>
    </location>
</feature>
<dbReference type="GO" id="GO:0016020">
    <property type="term" value="C:membrane"/>
    <property type="evidence" value="ECO:0007669"/>
    <property type="project" value="UniProtKB-SubCell"/>
</dbReference>
<keyword evidence="5 6" id="KW-0472">Membrane</keyword>
<protein>
    <submittedName>
        <fullName evidence="7">Peptide/nitrate transporter</fullName>
    </submittedName>
</protein>
<reference evidence="7" key="1">
    <citation type="journal article" date="2023" name="Nat. Commun.">
        <title>Diploid and tetraploid genomes of Acorus and the evolution of monocots.</title>
        <authorList>
            <person name="Ma L."/>
            <person name="Liu K.W."/>
            <person name="Li Z."/>
            <person name="Hsiao Y.Y."/>
            <person name="Qi Y."/>
            <person name="Fu T."/>
            <person name="Tang G.D."/>
            <person name="Zhang D."/>
            <person name="Sun W.H."/>
            <person name="Liu D.K."/>
            <person name="Li Y."/>
            <person name="Chen G.Z."/>
            <person name="Liu X.D."/>
            <person name="Liao X.Y."/>
            <person name="Jiang Y.T."/>
            <person name="Yu X."/>
            <person name="Hao Y."/>
            <person name="Huang J."/>
            <person name="Zhao X.W."/>
            <person name="Ke S."/>
            <person name="Chen Y.Y."/>
            <person name="Wu W.L."/>
            <person name="Hsu J.L."/>
            <person name="Lin Y.F."/>
            <person name="Huang M.D."/>
            <person name="Li C.Y."/>
            <person name="Huang L."/>
            <person name="Wang Z.W."/>
            <person name="Zhao X."/>
            <person name="Zhong W.Y."/>
            <person name="Peng D.H."/>
            <person name="Ahmad S."/>
            <person name="Lan S."/>
            <person name="Zhang J.S."/>
            <person name="Tsai W.C."/>
            <person name="Van de Peer Y."/>
            <person name="Liu Z.J."/>
        </authorList>
    </citation>
    <scope>NUCLEOTIDE SEQUENCE</scope>
    <source>
        <strain evidence="7">SCP</strain>
    </source>
</reference>
<dbReference type="Gene3D" id="1.20.1250.20">
    <property type="entry name" value="MFS general substrate transporter like domains"/>
    <property type="match status" value="1"/>
</dbReference>
<feature type="transmembrane region" description="Helical" evidence="6">
    <location>
        <begin position="19"/>
        <end position="41"/>
    </location>
</feature>
<keyword evidence="8" id="KW-1185">Reference proteome</keyword>
<dbReference type="InterPro" id="IPR000109">
    <property type="entry name" value="POT_fam"/>
</dbReference>
<evidence type="ECO:0000313" key="8">
    <source>
        <dbReference type="Proteomes" id="UP001179952"/>
    </source>
</evidence>
<keyword evidence="3 6" id="KW-0812">Transmembrane</keyword>
<dbReference type="SUPFAM" id="SSF103473">
    <property type="entry name" value="MFS general substrate transporter"/>
    <property type="match status" value="1"/>
</dbReference>
<accession>A0AAV9AG09</accession>
<comment type="similarity">
    <text evidence="2">Belongs to the major facilitator superfamily. Proton-dependent oligopeptide transporter (POT/PTR) (TC 2.A.17) family.</text>
</comment>
<dbReference type="GO" id="GO:0022857">
    <property type="term" value="F:transmembrane transporter activity"/>
    <property type="evidence" value="ECO:0007669"/>
    <property type="project" value="InterPro"/>
</dbReference>
<feature type="transmembrane region" description="Helical" evidence="6">
    <location>
        <begin position="178"/>
        <end position="199"/>
    </location>
</feature>
<name>A0AAV9AG09_ACOGR</name>
<evidence type="ECO:0000256" key="6">
    <source>
        <dbReference type="SAM" id="Phobius"/>
    </source>
</evidence>
<dbReference type="InterPro" id="IPR036259">
    <property type="entry name" value="MFS_trans_sf"/>
</dbReference>
<evidence type="ECO:0000256" key="3">
    <source>
        <dbReference type="ARBA" id="ARBA00022692"/>
    </source>
</evidence>
<dbReference type="AlphaFoldDB" id="A0AAV9AG09"/>
<keyword evidence="4 6" id="KW-1133">Transmembrane helix</keyword>
<feature type="transmembrane region" description="Helical" evidence="6">
    <location>
        <begin position="100"/>
        <end position="121"/>
    </location>
</feature>
<gene>
    <name evidence="7" type="ORF">QJS04_geneDACA009193</name>
</gene>
<dbReference type="PANTHER" id="PTHR11654">
    <property type="entry name" value="OLIGOPEPTIDE TRANSPORTER-RELATED"/>
    <property type="match status" value="1"/>
</dbReference>
<evidence type="ECO:0000256" key="2">
    <source>
        <dbReference type="ARBA" id="ARBA00005982"/>
    </source>
</evidence>
<evidence type="ECO:0000313" key="7">
    <source>
        <dbReference type="EMBL" id="KAK1263180.1"/>
    </source>
</evidence>
<evidence type="ECO:0000256" key="5">
    <source>
        <dbReference type="ARBA" id="ARBA00023136"/>
    </source>
</evidence>
<sequence length="229" mass="25430">MCGGTIVTVSIVNYIQDNINWTLGFAIPCVSMMFALIIFLVGTKTYRHSVLEDKGPFVRIGQVIVALMRRRQQGNTYAAEGAAKKISDEQVEEAKGVLRLLPIWVTCLIYAVVFAQSSTFAVKQGFTMDRLIVGNFEVPSAALQSFSSISVVAFIPIYDRILVPIVRKFTGIHSGLTLLQRIGVGMVISMISMIVAALVEMKRLDTAREFGLIDKPNLTIPMSWWWLIP</sequence>